<dbReference type="OrthoDB" id="7446186at2759"/>
<dbReference type="AlphaFoldDB" id="A0A1W4X4X3"/>
<dbReference type="SUPFAM" id="SSF48403">
    <property type="entry name" value="Ankyrin repeat"/>
    <property type="match status" value="1"/>
</dbReference>
<dbReference type="GO" id="GO:0005783">
    <property type="term" value="C:endoplasmic reticulum"/>
    <property type="evidence" value="ECO:0007669"/>
    <property type="project" value="UniProtKB-SubCell"/>
</dbReference>
<dbReference type="RefSeq" id="XP_018327433.1">
    <property type="nucleotide sequence ID" value="XM_018471931.2"/>
</dbReference>
<evidence type="ECO:0000313" key="9">
    <source>
        <dbReference type="Proteomes" id="UP000192223"/>
    </source>
</evidence>
<dbReference type="Proteomes" id="UP000192223">
    <property type="component" value="Unplaced"/>
</dbReference>
<evidence type="ECO:0000256" key="5">
    <source>
        <dbReference type="ARBA" id="ARBA00023043"/>
    </source>
</evidence>
<evidence type="ECO:0000256" key="1">
    <source>
        <dbReference type="ARBA" id="ARBA00004240"/>
    </source>
</evidence>
<evidence type="ECO:0000256" key="3">
    <source>
        <dbReference type="ARBA" id="ARBA00022618"/>
    </source>
</evidence>
<name>A0A1W4X4X3_AGRPL</name>
<dbReference type="GO" id="GO:0051301">
    <property type="term" value="P:cell division"/>
    <property type="evidence" value="ECO:0007669"/>
    <property type="project" value="UniProtKB-KW"/>
</dbReference>
<dbReference type="Pfam" id="PF00023">
    <property type="entry name" value="Ank"/>
    <property type="match status" value="1"/>
</dbReference>
<dbReference type="PANTHER" id="PTHR12349:SF4">
    <property type="entry name" value="ANKYRIN REPEAT AND LEM DOMAIN-CONTAINING PROTEIN 2"/>
    <property type="match status" value="1"/>
</dbReference>
<dbReference type="SMART" id="SM00248">
    <property type="entry name" value="ANK"/>
    <property type="match status" value="2"/>
</dbReference>
<dbReference type="InterPro" id="IPR036770">
    <property type="entry name" value="Ankyrin_rpt-contain_sf"/>
</dbReference>
<dbReference type="Gene3D" id="1.25.40.20">
    <property type="entry name" value="Ankyrin repeat-containing domain"/>
    <property type="match status" value="1"/>
</dbReference>
<dbReference type="InterPro" id="IPR002110">
    <property type="entry name" value="Ankyrin_rpt"/>
</dbReference>
<keyword evidence="5 7" id="KW-0040">ANK repeat</keyword>
<evidence type="ECO:0000256" key="2">
    <source>
        <dbReference type="ARBA" id="ARBA00007597"/>
    </source>
</evidence>
<keyword evidence="4" id="KW-0256">Endoplasmic reticulum</keyword>
<keyword evidence="6" id="KW-0131">Cell cycle</keyword>
<keyword evidence="3" id="KW-0132">Cell division</keyword>
<proteinExistence type="inferred from homology"/>
<dbReference type="GO" id="GO:0031468">
    <property type="term" value="P:nuclear membrane reassembly"/>
    <property type="evidence" value="ECO:0007669"/>
    <property type="project" value="UniProtKB-ARBA"/>
</dbReference>
<dbReference type="PANTHER" id="PTHR12349">
    <property type="entry name" value="ANKYRIN REPEAT AND LEM DOMAIN-CONTAINING PROTEIN 2"/>
    <property type="match status" value="1"/>
</dbReference>
<gene>
    <name evidence="10" type="primary">LOC108738495</name>
</gene>
<dbReference type="InterPro" id="IPR056237">
    <property type="entry name" value="ANKLE2_3rd"/>
</dbReference>
<dbReference type="FunCoup" id="A0A1W4X4X3">
    <property type="interactions" value="2736"/>
</dbReference>
<dbReference type="GeneID" id="108738495"/>
<evidence type="ECO:0000256" key="4">
    <source>
        <dbReference type="ARBA" id="ARBA00022824"/>
    </source>
</evidence>
<organism evidence="9 10">
    <name type="scientific">Agrilus planipennis</name>
    <name type="common">Emerald ash borer</name>
    <name type="synonym">Agrilus marcopoli</name>
    <dbReference type="NCBI Taxonomy" id="224129"/>
    <lineage>
        <taxon>Eukaryota</taxon>
        <taxon>Metazoa</taxon>
        <taxon>Ecdysozoa</taxon>
        <taxon>Arthropoda</taxon>
        <taxon>Hexapoda</taxon>
        <taxon>Insecta</taxon>
        <taxon>Pterygota</taxon>
        <taxon>Neoptera</taxon>
        <taxon>Endopterygota</taxon>
        <taxon>Coleoptera</taxon>
        <taxon>Polyphaga</taxon>
        <taxon>Elateriformia</taxon>
        <taxon>Buprestoidea</taxon>
        <taxon>Buprestidae</taxon>
        <taxon>Agrilinae</taxon>
        <taxon>Agrilus</taxon>
    </lineage>
</organism>
<evidence type="ECO:0000256" key="7">
    <source>
        <dbReference type="PROSITE-ProRule" id="PRU00023"/>
    </source>
</evidence>
<evidence type="ECO:0000259" key="8">
    <source>
        <dbReference type="Pfam" id="PF24567"/>
    </source>
</evidence>
<dbReference type="STRING" id="224129.A0A1W4X4X3"/>
<comment type="similarity">
    <text evidence="2">Belongs to the ANKLE2 family.</text>
</comment>
<reference evidence="10" key="1">
    <citation type="submission" date="2025-08" db="UniProtKB">
        <authorList>
            <consortium name="RefSeq"/>
        </authorList>
    </citation>
    <scope>IDENTIFICATION</scope>
    <source>
        <tissue evidence="10">Entire body</tissue>
    </source>
</reference>
<feature type="domain" description="ANKLE2 third alpha/beta" evidence="8">
    <location>
        <begin position="284"/>
        <end position="392"/>
    </location>
</feature>
<accession>A0A1W4X4X3</accession>
<evidence type="ECO:0000313" key="10">
    <source>
        <dbReference type="RefSeq" id="XP_018327433.1"/>
    </source>
</evidence>
<dbReference type="InParanoid" id="A0A1W4X4X3"/>
<evidence type="ECO:0000256" key="6">
    <source>
        <dbReference type="ARBA" id="ARBA00023306"/>
    </source>
</evidence>
<dbReference type="GO" id="GO:0007399">
    <property type="term" value="P:nervous system development"/>
    <property type="evidence" value="ECO:0007669"/>
    <property type="project" value="UniProtKB-ARBA"/>
</dbReference>
<dbReference type="Pfam" id="PF24567">
    <property type="entry name" value="ANKLE2_3rd"/>
    <property type="match status" value="1"/>
</dbReference>
<dbReference type="GO" id="GO:0051721">
    <property type="term" value="F:protein phosphatase 2A binding"/>
    <property type="evidence" value="ECO:0007669"/>
    <property type="project" value="TreeGrafter"/>
</dbReference>
<dbReference type="PROSITE" id="PS50297">
    <property type="entry name" value="ANK_REP_REGION"/>
    <property type="match status" value="1"/>
</dbReference>
<dbReference type="FunFam" id="1.25.40.20:FF:000072">
    <property type="entry name" value="Ankyrin repeat and LEM domain containing 2"/>
    <property type="match status" value="1"/>
</dbReference>
<feature type="repeat" description="ANK" evidence="7">
    <location>
        <begin position="218"/>
        <end position="240"/>
    </location>
</feature>
<dbReference type="PROSITE" id="PS50088">
    <property type="entry name" value="ANK_REPEAT"/>
    <property type="match status" value="1"/>
</dbReference>
<comment type="subcellular location">
    <subcellularLocation>
        <location evidence="1">Endoplasmic reticulum</location>
    </subcellularLocation>
</comment>
<dbReference type="CTD" id="23141"/>
<dbReference type="KEGG" id="apln:108738495"/>
<protein>
    <submittedName>
        <fullName evidence="10">Uncharacterized protein LOC108738495</fullName>
    </submittedName>
</protein>
<keyword evidence="9" id="KW-1185">Reference proteome</keyword>
<sequence>MEPIQTLREKAYSQTERLNDENVVYYAVRIPPEQKVDHDAYAYIFENKSEAINLLKKHKKARFKSFALYNDAVKFVVYGVDSPSLDTTDNGTQTIITECLPVGEKPILFKMPKSQDLVKFRKNIESGYVHLVEKAIWENPRYLIGNGDTPTILQEGFRYNALHIAARTKSWKMADVVLNTISDISFIQLLYGDDGYQNSEERSKVLLDLYLNTPDKGLNETPLHFASKFGAVEVVEVLVSFSVCDKTAKNKYGKTAAEVICSRYNDSNVTSTKKRIATLLEDNFYVPLIKSENNCTVPIIGEPFSPKSPLNYNSNPLQPRLEIHAYAGPLNKEEADRFRKIWKTPPRSLKSTKTDDFPKTKSTKGDGVASAKDFETIGRELAAKYDIGWKEYWPFLGMFLNLASQEGLQQLEQHLETRTYHSCNMVSWPFCPAFEKTTTTNDRKRVSIFESNNTNLNRCFDRDNDLPEISSFLVIEKSCRVFANRLSNEILLLKDTNFNTICLEMSVKHLQTLIGNLSNDNRFEGINLKRVHHRIGYLVAHNLEQVLQQHEKHFVILKLHQWLENSSELCDNLPTLNSPKQSQNCHSIEQQTTCLLQCLLMYMDNEGSIINDSIDENYVKALSDGELCSCKWESSRTEKSYKHNNSVVRRLSFQHSVSETDHADLSNTNVNEIEYESSDDEYYTPCSSPITVANTMNDNDIFEEAVSYEEDVFIEGIYPTSTDVAVFKALKHIENLLNPVDYPYVYKWHHAMRIYLGRNKNICTSPIKEEGSTRHHQSASIGTPKSWIRITGVNSPRTKLSFLNDSLSKLKVTNVKDK</sequence>